<proteinExistence type="predicted"/>
<dbReference type="Proteomes" id="UP000546464">
    <property type="component" value="Unassembled WGS sequence"/>
</dbReference>
<name>A0A842HIX5_9BACT</name>
<keyword evidence="1" id="KW-1133">Transmembrane helix</keyword>
<organism evidence="2 3">
    <name type="scientific">Ruficoccus amylovorans</name>
    <dbReference type="NCBI Taxonomy" id="1804625"/>
    <lineage>
        <taxon>Bacteria</taxon>
        <taxon>Pseudomonadati</taxon>
        <taxon>Verrucomicrobiota</taxon>
        <taxon>Opitutia</taxon>
        <taxon>Puniceicoccales</taxon>
        <taxon>Cerasicoccaceae</taxon>
        <taxon>Ruficoccus</taxon>
    </lineage>
</organism>
<keyword evidence="3" id="KW-1185">Reference proteome</keyword>
<comment type="caution">
    <text evidence="2">The sequence shown here is derived from an EMBL/GenBank/DDBJ whole genome shotgun (WGS) entry which is preliminary data.</text>
</comment>
<dbReference type="EMBL" id="JACHVB010000064">
    <property type="protein sequence ID" value="MBC2596463.1"/>
    <property type="molecule type" value="Genomic_DNA"/>
</dbReference>
<dbReference type="RefSeq" id="WP_185677367.1">
    <property type="nucleotide sequence ID" value="NZ_JACHVB010000064.1"/>
</dbReference>
<dbReference type="AlphaFoldDB" id="A0A842HIX5"/>
<evidence type="ECO:0000313" key="3">
    <source>
        <dbReference type="Proteomes" id="UP000546464"/>
    </source>
</evidence>
<protein>
    <submittedName>
        <fullName evidence="2">Uncharacterized protein</fullName>
    </submittedName>
</protein>
<feature type="transmembrane region" description="Helical" evidence="1">
    <location>
        <begin position="57"/>
        <end position="81"/>
    </location>
</feature>
<evidence type="ECO:0000313" key="2">
    <source>
        <dbReference type="EMBL" id="MBC2596463.1"/>
    </source>
</evidence>
<gene>
    <name evidence="2" type="ORF">H5P28_19510</name>
</gene>
<keyword evidence="1" id="KW-0472">Membrane</keyword>
<evidence type="ECO:0000256" key="1">
    <source>
        <dbReference type="SAM" id="Phobius"/>
    </source>
</evidence>
<sequence>MQEHEIDTILTQIKDSELPPCPSSLEARILRRVHQDQVIETSNWLSWLGAFAPSTTAIVASVALLALGSAFFTALSASAYASQNGRQAAASQALDFDFVRQTELVKFEK</sequence>
<reference evidence="2 3" key="1">
    <citation type="submission" date="2020-07" db="EMBL/GenBank/DDBJ databases">
        <authorList>
            <person name="Feng X."/>
        </authorList>
    </citation>
    <scope>NUCLEOTIDE SEQUENCE [LARGE SCALE GENOMIC DNA]</scope>
    <source>
        <strain evidence="2 3">JCM31066</strain>
    </source>
</reference>
<keyword evidence="1" id="KW-0812">Transmembrane</keyword>
<accession>A0A842HIX5</accession>